<dbReference type="Proteomes" id="UP000886335">
    <property type="component" value="Unassembled WGS sequence"/>
</dbReference>
<comment type="catalytic activity">
    <reaction evidence="1">
        <text>ATP + protein L-histidine = ADP + protein N-phospho-L-histidine.</text>
        <dbReference type="EC" id="2.7.13.3"/>
    </reaction>
</comment>
<dbReference type="PANTHER" id="PTHR43547:SF2">
    <property type="entry name" value="HYBRID SIGNAL TRANSDUCTION HISTIDINE KINASE C"/>
    <property type="match status" value="1"/>
</dbReference>
<dbReference type="PROSITE" id="PS50109">
    <property type="entry name" value="HIS_KIN"/>
    <property type="match status" value="1"/>
</dbReference>
<evidence type="ECO:0000259" key="9">
    <source>
        <dbReference type="PROSITE" id="PS50110"/>
    </source>
</evidence>
<accession>A0A831STT3</accession>
<dbReference type="SUPFAM" id="SSF52172">
    <property type="entry name" value="CheY-like"/>
    <property type="match status" value="2"/>
</dbReference>
<dbReference type="InterPro" id="IPR036641">
    <property type="entry name" value="HPT_dom_sf"/>
</dbReference>
<name>A0A831STT3_PROAE</name>
<feature type="domain" description="Histidine kinase" evidence="8">
    <location>
        <begin position="170"/>
        <end position="396"/>
    </location>
</feature>
<dbReference type="InterPro" id="IPR004358">
    <property type="entry name" value="Sig_transdc_His_kin-like_C"/>
</dbReference>
<dbReference type="SUPFAM" id="SSF55874">
    <property type="entry name" value="ATPase domain of HSP90 chaperone/DNA topoisomerase II/histidine kinase"/>
    <property type="match status" value="1"/>
</dbReference>
<feature type="transmembrane region" description="Helical" evidence="7">
    <location>
        <begin position="85"/>
        <end position="110"/>
    </location>
</feature>
<dbReference type="InterPro" id="IPR036890">
    <property type="entry name" value="HATPase_C_sf"/>
</dbReference>
<evidence type="ECO:0000256" key="4">
    <source>
        <dbReference type="PROSITE-ProRule" id="PRU00110"/>
    </source>
</evidence>
<dbReference type="SMART" id="SM00448">
    <property type="entry name" value="REC"/>
    <property type="match status" value="2"/>
</dbReference>
<evidence type="ECO:0000256" key="3">
    <source>
        <dbReference type="ARBA" id="ARBA00022553"/>
    </source>
</evidence>
<feature type="modified residue" description="Phosphohistidine" evidence="4">
    <location>
        <position position="741"/>
    </location>
</feature>
<evidence type="ECO:0000256" key="1">
    <source>
        <dbReference type="ARBA" id="ARBA00000085"/>
    </source>
</evidence>
<feature type="domain" description="Response regulatory" evidence="9">
    <location>
        <begin position="555"/>
        <end position="671"/>
    </location>
</feature>
<dbReference type="InterPro" id="IPR001789">
    <property type="entry name" value="Sig_transdc_resp-reg_receiver"/>
</dbReference>
<keyword evidence="6" id="KW-0175">Coiled coil</keyword>
<sequence length="793" mass="88951">IALWGHPLYYVLCAVIFPQPYESLVLRMASPITFIPLLFFKRYPDALKPWINIYWYLWLAFAFPFIFTFLMLVNDFSGLWLVAETVMVFVFIIFIPNVIIMSALLVAGIVSAQAAYTYVTGNHVILTTDIVEYFISVPIAILLGIVLNYTSKKSAMAEERSRLLQALAGSIAHEMRNPLGQVRHCLNGIQKLLPNFHHKTPSVHLDRHTLHHIYHRVAHGQLAVKRGVQVIDMILGEIRENPINPDSFTYLSAARITRKALEEYGYDSEEERSRVDLDARETFMFHISETLFIFILFNLLKNALYYIGSHPDSSISIKLARGADLNSIIFRDTRPSISPEDLPHIFDSFHTKGKKGGTGLGLAYCKRIMRAFGGDITCKSVKGSYTEFTMTFPVVDKKKLEKFNAGVIENARPDFEGKRILVVDDEHNQRTVIQQFLRPLGVEIDEAASGHEALELTAKNRYDLIIMDIVMPGMNGYEVTEKIRENRSGRTDVKTPVVAFSSEPAYIAKPMAEKAGMQDLISKPCSQSELINGLRSVLKQEINATLDQDLISTSRILLVDDSALNRSLLAMVLTNTGLYPATAVNGQEGWEMLNQEPFDLLITDIHMPAMDGLELTRRLRNSSNPILQALPIIGLSGSEEEEKAARQAGMNDFKLKTDNPEVLVNSVETLLASSKKKNGAQPAACPVVTIDFRASAESLGIPEDKLKTMFGQFVDESCALADLMRKALEQEDLDTIREEAHKIKGTVSMFGAEHVRKAAENLERSCSTNSLEELEQQLEKLIDIIRELGDHKT</sequence>
<feature type="transmembrane region" description="Helical" evidence="7">
    <location>
        <begin position="53"/>
        <end position="73"/>
    </location>
</feature>
<dbReference type="CDD" id="cd00088">
    <property type="entry name" value="HPT"/>
    <property type="match status" value="1"/>
</dbReference>
<comment type="caution">
    <text evidence="11">The sequence shown here is derived from an EMBL/GenBank/DDBJ whole genome shotgun (WGS) entry which is preliminary data.</text>
</comment>
<feature type="domain" description="HPt" evidence="10">
    <location>
        <begin position="702"/>
        <end position="793"/>
    </location>
</feature>
<keyword evidence="7" id="KW-0472">Membrane</keyword>
<feature type="non-terminal residue" evidence="11">
    <location>
        <position position="1"/>
    </location>
</feature>
<dbReference type="AlphaFoldDB" id="A0A831STT3"/>
<dbReference type="PANTHER" id="PTHR43547">
    <property type="entry name" value="TWO-COMPONENT HISTIDINE KINASE"/>
    <property type="match status" value="1"/>
</dbReference>
<keyword evidence="7" id="KW-1133">Transmembrane helix</keyword>
<gene>
    <name evidence="11" type="ORF">ENN50_09520</name>
</gene>
<evidence type="ECO:0000256" key="7">
    <source>
        <dbReference type="SAM" id="Phobius"/>
    </source>
</evidence>
<evidence type="ECO:0000256" key="5">
    <source>
        <dbReference type="PROSITE-ProRule" id="PRU00169"/>
    </source>
</evidence>
<evidence type="ECO:0000259" key="8">
    <source>
        <dbReference type="PROSITE" id="PS50109"/>
    </source>
</evidence>
<organism evidence="11">
    <name type="scientific">Prosthecochloris aestuarii</name>
    <dbReference type="NCBI Taxonomy" id="1102"/>
    <lineage>
        <taxon>Bacteria</taxon>
        <taxon>Pseudomonadati</taxon>
        <taxon>Chlorobiota</taxon>
        <taxon>Chlorobiia</taxon>
        <taxon>Chlorobiales</taxon>
        <taxon>Chlorobiaceae</taxon>
        <taxon>Prosthecochloris</taxon>
    </lineage>
</organism>
<dbReference type="CDD" id="cd17546">
    <property type="entry name" value="REC_hyHK_CKI1_RcsC-like"/>
    <property type="match status" value="2"/>
</dbReference>
<dbReference type="Gene3D" id="3.40.50.2300">
    <property type="match status" value="2"/>
</dbReference>
<dbReference type="Gene3D" id="3.30.565.10">
    <property type="entry name" value="Histidine kinase-like ATPase, C-terminal domain"/>
    <property type="match status" value="1"/>
</dbReference>
<dbReference type="EC" id="2.7.13.3" evidence="2"/>
<feature type="coiled-coil region" evidence="6">
    <location>
        <begin position="764"/>
        <end position="791"/>
    </location>
</feature>
<dbReference type="InterPro" id="IPR008207">
    <property type="entry name" value="Sig_transdc_His_kin_Hpt_dom"/>
</dbReference>
<keyword evidence="7" id="KW-0812">Transmembrane</keyword>
<dbReference type="Pfam" id="PF00072">
    <property type="entry name" value="Response_reg"/>
    <property type="match status" value="2"/>
</dbReference>
<dbReference type="PRINTS" id="PR00344">
    <property type="entry name" value="BCTRLSENSOR"/>
</dbReference>
<dbReference type="Pfam" id="PF02518">
    <property type="entry name" value="HATPase_c"/>
    <property type="match status" value="1"/>
</dbReference>
<dbReference type="InterPro" id="IPR005467">
    <property type="entry name" value="His_kinase_dom"/>
</dbReference>
<protein>
    <recommendedName>
        <fullName evidence="2">histidine kinase</fullName>
        <ecNumber evidence="2">2.7.13.3</ecNumber>
    </recommendedName>
</protein>
<feature type="modified residue" description="4-aspartylphosphate" evidence="5">
    <location>
        <position position="604"/>
    </location>
</feature>
<dbReference type="Pfam" id="PF01627">
    <property type="entry name" value="Hpt"/>
    <property type="match status" value="1"/>
</dbReference>
<dbReference type="InterPro" id="IPR011006">
    <property type="entry name" value="CheY-like_superfamily"/>
</dbReference>
<feature type="modified residue" description="4-aspartylphosphate" evidence="5">
    <location>
        <position position="468"/>
    </location>
</feature>
<dbReference type="PROSITE" id="PS50894">
    <property type="entry name" value="HPT"/>
    <property type="match status" value="1"/>
</dbReference>
<feature type="domain" description="Response regulatory" evidence="9">
    <location>
        <begin position="419"/>
        <end position="538"/>
    </location>
</feature>
<dbReference type="Gene3D" id="1.20.120.160">
    <property type="entry name" value="HPT domain"/>
    <property type="match status" value="1"/>
</dbReference>
<dbReference type="EMBL" id="DSBW01000216">
    <property type="protein sequence ID" value="HED31894.1"/>
    <property type="molecule type" value="Genomic_DNA"/>
</dbReference>
<dbReference type="PROSITE" id="PS50110">
    <property type="entry name" value="RESPONSE_REGULATORY"/>
    <property type="match status" value="2"/>
</dbReference>
<reference evidence="11" key="1">
    <citation type="journal article" date="2020" name="mSystems">
        <title>Genome- and Community-Level Interaction Insights into Carbon Utilization and Element Cycling Functions of Hydrothermarchaeota in Hydrothermal Sediment.</title>
        <authorList>
            <person name="Zhou Z."/>
            <person name="Liu Y."/>
            <person name="Xu W."/>
            <person name="Pan J."/>
            <person name="Luo Z.H."/>
            <person name="Li M."/>
        </authorList>
    </citation>
    <scope>NUCLEOTIDE SEQUENCE [LARGE SCALE GENOMIC DNA]</scope>
    <source>
        <strain evidence="11">SpSt-1181</strain>
    </source>
</reference>
<evidence type="ECO:0000256" key="2">
    <source>
        <dbReference type="ARBA" id="ARBA00012438"/>
    </source>
</evidence>
<evidence type="ECO:0000313" key="11">
    <source>
        <dbReference type="EMBL" id="HED31894.1"/>
    </source>
</evidence>
<dbReference type="SUPFAM" id="SSF47226">
    <property type="entry name" value="Histidine-containing phosphotransfer domain, HPT domain"/>
    <property type="match status" value="1"/>
</dbReference>
<evidence type="ECO:0000259" key="10">
    <source>
        <dbReference type="PROSITE" id="PS50894"/>
    </source>
</evidence>
<dbReference type="GO" id="GO:0000155">
    <property type="term" value="F:phosphorelay sensor kinase activity"/>
    <property type="evidence" value="ECO:0007669"/>
    <property type="project" value="TreeGrafter"/>
</dbReference>
<keyword evidence="3 5" id="KW-0597">Phosphoprotein</keyword>
<proteinExistence type="predicted"/>
<feature type="transmembrane region" description="Helical" evidence="7">
    <location>
        <begin position="130"/>
        <end position="150"/>
    </location>
</feature>
<evidence type="ECO:0000256" key="6">
    <source>
        <dbReference type="SAM" id="Coils"/>
    </source>
</evidence>
<dbReference type="InterPro" id="IPR003594">
    <property type="entry name" value="HATPase_dom"/>
</dbReference>
<dbReference type="SMART" id="SM00387">
    <property type="entry name" value="HATPase_c"/>
    <property type="match status" value="1"/>
</dbReference>